<dbReference type="AlphaFoldDB" id="A0A829YB43"/>
<keyword evidence="2" id="KW-0472">Membrane</keyword>
<dbReference type="InterPro" id="IPR012373">
    <property type="entry name" value="Ferrdict_sens_TM"/>
</dbReference>
<dbReference type="Pfam" id="PF04773">
    <property type="entry name" value="FecR"/>
    <property type="match status" value="1"/>
</dbReference>
<feature type="domain" description="FecR N-terminal" evidence="4">
    <location>
        <begin position="12"/>
        <end position="52"/>
    </location>
</feature>
<dbReference type="Gene3D" id="3.55.50.30">
    <property type="match status" value="1"/>
</dbReference>
<keyword evidence="6" id="KW-1185">Reference proteome</keyword>
<reference evidence="6" key="1">
    <citation type="submission" date="2020-01" db="EMBL/GenBank/DDBJ databases">
        <title>'Steroidobacter agaridevorans' sp. nov., agar-degrading bacteria isolated from rhizosphere soils.</title>
        <authorList>
            <person name="Ikenaga M."/>
            <person name="Kataoka M."/>
            <person name="Murouchi A."/>
            <person name="Katsuragi S."/>
            <person name="Sakai M."/>
        </authorList>
    </citation>
    <scope>NUCLEOTIDE SEQUENCE [LARGE SCALE GENOMIC DNA]</scope>
    <source>
        <strain evidence="6">YU21-B</strain>
    </source>
</reference>
<dbReference type="Pfam" id="PF16220">
    <property type="entry name" value="DUF4880"/>
    <property type="match status" value="1"/>
</dbReference>
<dbReference type="PANTHER" id="PTHR30273:SF2">
    <property type="entry name" value="PROTEIN FECR"/>
    <property type="match status" value="1"/>
</dbReference>
<evidence type="ECO:0000259" key="4">
    <source>
        <dbReference type="Pfam" id="PF16220"/>
    </source>
</evidence>
<protein>
    <submittedName>
        <fullName evidence="5">Iron dicitrate transporter FecR</fullName>
    </submittedName>
</protein>
<dbReference type="PANTHER" id="PTHR30273">
    <property type="entry name" value="PERIPLASMIC SIGNAL SENSOR AND SIGMA FACTOR ACTIVATOR FECR-RELATED"/>
    <property type="match status" value="1"/>
</dbReference>
<dbReference type="InterPro" id="IPR032623">
    <property type="entry name" value="FecR_N"/>
</dbReference>
<evidence type="ECO:0000313" key="5">
    <source>
        <dbReference type="EMBL" id="GFE80141.1"/>
    </source>
</evidence>
<feature type="region of interest" description="Disordered" evidence="1">
    <location>
        <begin position="66"/>
        <end position="93"/>
    </location>
</feature>
<dbReference type="PIRSF" id="PIRSF018266">
    <property type="entry name" value="FecR"/>
    <property type="match status" value="1"/>
</dbReference>
<evidence type="ECO:0000259" key="3">
    <source>
        <dbReference type="Pfam" id="PF04773"/>
    </source>
</evidence>
<sequence length="337" mass="37029">MAERETSQSVDRAAADWVARLDRAPLSDEDIEQLEQWLAGDPRRHGALLRARAMWDYSDMGSALGPQYDPASFERKTSQIPEEKSPPQVTGRGRRPLAWLGAMAASVILTLSLTLTVEMPKAYATTLGQIQLVPLDDGSTITLNTATEVSVQYQDRQRRVRLSHGEAYFEVTADPNRPFVVEVDERRVHASKAAFVVRKLGDTHTEVIVQSGHIELSASPDDDARTTLAANSRVSLPPSAVKGNILVDRIAPDQLLRDLAWRQGKLAFQGETLAMAASAFARYSDVHIVVADPALAREPVTGLFVANDPAGFSRAVAQVFDAKLERTETEIVLTRTY</sequence>
<dbReference type="Gene3D" id="2.60.120.1440">
    <property type="match status" value="1"/>
</dbReference>
<keyword evidence="2" id="KW-1133">Transmembrane helix</keyword>
<proteinExistence type="predicted"/>
<feature type="compositionally biased region" description="Basic and acidic residues" evidence="1">
    <location>
        <begin position="72"/>
        <end position="85"/>
    </location>
</feature>
<evidence type="ECO:0000256" key="1">
    <source>
        <dbReference type="SAM" id="MobiDB-lite"/>
    </source>
</evidence>
<name>A0A829YB43_9GAMM</name>
<feature type="domain" description="FecR protein" evidence="3">
    <location>
        <begin position="123"/>
        <end position="215"/>
    </location>
</feature>
<gene>
    <name evidence="5" type="ORF">GCM10011487_21410</name>
</gene>
<evidence type="ECO:0000313" key="6">
    <source>
        <dbReference type="Proteomes" id="UP000445000"/>
    </source>
</evidence>
<accession>A0A829YB43</accession>
<comment type="caution">
    <text evidence="5">The sequence shown here is derived from an EMBL/GenBank/DDBJ whole genome shotgun (WGS) entry which is preliminary data.</text>
</comment>
<feature type="transmembrane region" description="Helical" evidence="2">
    <location>
        <begin position="97"/>
        <end position="117"/>
    </location>
</feature>
<dbReference type="GO" id="GO:0016989">
    <property type="term" value="F:sigma factor antagonist activity"/>
    <property type="evidence" value="ECO:0007669"/>
    <property type="project" value="TreeGrafter"/>
</dbReference>
<organism evidence="5 6">
    <name type="scientific">Steroidobacter agaridevorans</name>
    <dbReference type="NCBI Taxonomy" id="2695856"/>
    <lineage>
        <taxon>Bacteria</taxon>
        <taxon>Pseudomonadati</taxon>
        <taxon>Pseudomonadota</taxon>
        <taxon>Gammaproteobacteria</taxon>
        <taxon>Steroidobacterales</taxon>
        <taxon>Steroidobacteraceae</taxon>
        <taxon>Steroidobacter</taxon>
    </lineage>
</organism>
<dbReference type="EMBL" id="BLJN01000002">
    <property type="protein sequence ID" value="GFE80141.1"/>
    <property type="molecule type" value="Genomic_DNA"/>
</dbReference>
<dbReference type="InterPro" id="IPR006860">
    <property type="entry name" value="FecR"/>
</dbReference>
<keyword evidence="2" id="KW-0812">Transmembrane</keyword>
<dbReference type="Proteomes" id="UP000445000">
    <property type="component" value="Unassembled WGS sequence"/>
</dbReference>
<evidence type="ECO:0000256" key="2">
    <source>
        <dbReference type="SAM" id="Phobius"/>
    </source>
</evidence>